<feature type="compositionally biased region" description="Polar residues" evidence="1">
    <location>
        <begin position="812"/>
        <end position="837"/>
    </location>
</feature>
<reference evidence="3" key="1">
    <citation type="submission" date="2023-03" db="EMBL/GenBank/DDBJ databases">
        <title>Massive genome expansion in bonnet fungi (Mycena s.s.) driven by repeated elements and novel gene families across ecological guilds.</title>
        <authorList>
            <consortium name="Lawrence Berkeley National Laboratory"/>
            <person name="Harder C.B."/>
            <person name="Miyauchi S."/>
            <person name="Viragh M."/>
            <person name="Kuo A."/>
            <person name="Thoen E."/>
            <person name="Andreopoulos B."/>
            <person name="Lu D."/>
            <person name="Skrede I."/>
            <person name="Drula E."/>
            <person name="Henrissat B."/>
            <person name="Morin E."/>
            <person name="Kohler A."/>
            <person name="Barry K."/>
            <person name="LaButti K."/>
            <person name="Morin E."/>
            <person name="Salamov A."/>
            <person name="Lipzen A."/>
            <person name="Mereny Z."/>
            <person name="Hegedus B."/>
            <person name="Baldrian P."/>
            <person name="Stursova M."/>
            <person name="Weitz H."/>
            <person name="Taylor A."/>
            <person name="Grigoriev I.V."/>
            <person name="Nagy L.G."/>
            <person name="Martin F."/>
            <person name="Kauserud H."/>
        </authorList>
    </citation>
    <scope>NUCLEOTIDE SEQUENCE</scope>
    <source>
        <strain evidence="3">CBHHK182m</strain>
    </source>
</reference>
<dbReference type="CDD" id="cd00024">
    <property type="entry name" value="CD_CSD"/>
    <property type="match status" value="1"/>
</dbReference>
<accession>A0AAD7MED0</accession>
<evidence type="ECO:0000313" key="3">
    <source>
        <dbReference type="EMBL" id="KAJ7713410.1"/>
    </source>
</evidence>
<dbReference type="PROSITE" id="PS50013">
    <property type="entry name" value="CHROMO_2"/>
    <property type="match status" value="1"/>
</dbReference>
<gene>
    <name evidence="3" type="ORF">B0H16DRAFT_1621186</name>
</gene>
<dbReference type="EMBL" id="JARKIB010000343">
    <property type="protein sequence ID" value="KAJ7713410.1"/>
    <property type="molecule type" value="Genomic_DNA"/>
</dbReference>
<protein>
    <recommendedName>
        <fullName evidence="2">Chromo domain-containing protein</fullName>
    </recommendedName>
</protein>
<dbReference type="SMART" id="SM00298">
    <property type="entry name" value="CHROMO"/>
    <property type="match status" value="1"/>
</dbReference>
<feature type="region of interest" description="Disordered" evidence="1">
    <location>
        <begin position="737"/>
        <end position="775"/>
    </location>
</feature>
<evidence type="ECO:0000259" key="2">
    <source>
        <dbReference type="PROSITE" id="PS50013"/>
    </source>
</evidence>
<keyword evidence="4" id="KW-1185">Reference proteome</keyword>
<dbReference type="InterPro" id="IPR000953">
    <property type="entry name" value="Chromo/chromo_shadow_dom"/>
</dbReference>
<dbReference type="GO" id="GO:0006338">
    <property type="term" value="P:chromatin remodeling"/>
    <property type="evidence" value="ECO:0007669"/>
    <property type="project" value="UniProtKB-ARBA"/>
</dbReference>
<name>A0AAD7MED0_9AGAR</name>
<dbReference type="InterPro" id="IPR016197">
    <property type="entry name" value="Chromo-like_dom_sf"/>
</dbReference>
<evidence type="ECO:0000313" key="4">
    <source>
        <dbReference type="Proteomes" id="UP001215598"/>
    </source>
</evidence>
<organism evidence="3 4">
    <name type="scientific">Mycena metata</name>
    <dbReference type="NCBI Taxonomy" id="1033252"/>
    <lineage>
        <taxon>Eukaryota</taxon>
        <taxon>Fungi</taxon>
        <taxon>Dikarya</taxon>
        <taxon>Basidiomycota</taxon>
        <taxon>Agaricomycotina</taxon>
        <taxon>Agaricomycetes</taxon>
        <taxon>Agaricomycetidae</taxon>
        <taxon>Agaricales</taxon>
        <taxon>Marasmiineae</taxon>
        <taxon>Mycenaceae</taxon>
        <taxon>Mycena</taxon>
    </lineage>
</organism>
<feature type="compositionally biased region" description="Low complexity" evidence="1">
    <location>
        <begin position="758"/>
        <end position="775"/>
    </location>
</feature>
<feature type="domain" description="Chromo" evidence="2">
    <location>
        <begin position="844"/>
        <end position="902"/>
    </location>
</feature>
<feature type="non-terminal residue" evidence="3">
    <location>
        <position position="1"/>
    </location>
</feature>
<dbReference type="Gene3D" id="2.40.50.40">
    <property type="match status" value="1"/>
</dbReference>
<evidence type="ECO:0000256" key="1">
    <source>
        <dbReference type="SAM" id="MobiDB-lite"/>
    </source>
</evidence>
<dbReference type="Proteomes" id="UP001215598">
    <property type="component" value="Unassembled WGS sequence"/>
</dbReference>
<sequence>MADTVEPDWSQKDVKLYPNSPWLTTPPTEKALREFRPEIVFRPSRVRDPDTFATEVDKRVLFGHPKNVKPIRPHPHEYMFTPEEISTAPPPLNDILKPPSPGPNDPPPPNNFMYPKAGIWTLKKTNAYQRGLVYTTPYYLSSKPQDHHRMLRVFTPPQLTPTVVDGKYVHHPVPDCVQMVPGIPFAFEIDGRPDELHTIAAVHTFESLRHEPEFDEILENTILVAKGLRGCRPVGNIDEVFPITDFNIKTNDRSPTNVPAGSKAGSYNLASTLLKGNGPGIVLPAAQVDTPEFTAQVSTVLRCLGVLRRILLRKTLSKYEYDTTEFNSEDMNVFGFGGLEPNNATSCQLNLGPIWQLLATALGLQGSLHPDVKDEETRKTYFLMLLSLPPGSDAGAFLLARAGIYIRELNAWAIHIFFDGTDIHTGIGATTTLSVSEFKNWVDTELEGAWKASELGRMGIVQYAMRSAHNRDTYTSMMPPVRFGNIAPEPATTVRDYATHGEGTLGGREAWANRMAREITFNFWNQLQLCNLDLGTDIADLHRSITFKDYDGNSVAVQGLPFHSIEDAEHIALKRGHFEYFRQRCAKLRIHIAKHHFLQYRERLHQQDYDPTEDNNALYVEWQARTSISARSVTGVQMSPPEAEFCGTVVKILEPVRLDGQVCYQVMTDEPDSTPYFLAPSDPRLPEDMLNRFLVAELQKVSAAPILDLQKRSLDSTSAVENQSQNSQAASTILAISPPGVQTDPSAHFPAPEPATLGSSPNSANSAGGVQINPSPLLAPEPAALASIPNSANSIHPSPHLLTPEPALLDSIPNSADSGGNSVRSESPSETGSQNCEVSPEIEYDVEKIVEVRQDKQGKWYLCKFVGYDAAEWILENDLSTECEGLLAQFYETLADSSEEEPEEGDHSDSDEPASPRKSKRRKVSGAKGKQSGKPAAPIAKVEKQQLGKTVHLETLLNLDRLTVEITEVQSQRPTKGSATRLFFRALSSQASILNIVDVCYVQQRTLSALDMVIEHHRSSAVEIAAAQFQKLTLSAQAMPELGAAERVTNLLNRILRWTSARAHIVIYRWCSYIGSATVKGLFELHRRQGFTTLSSNPAMAQLVDHIVQYVCSAKTRLEEADLRRRGRGASSSSHGAFGPAPADLARLPGDLYGLLNAGDKKRVLPISLPDPGGMVFNIYPACEWCLMEVFQRAFILPAIRQCTQLYNIPNKRTRMVTDDYIFSRAICRGAVLDCILNAFGDDGILSSNAIDDVVHSPWLSFMVQ</sequence>
<feature type="region of interest" description="Disordered" evidence="1">
    <location>
        <begin position="1"/>
        <end position="29"/>
    </location>
</feature>
<feature type="region of interest" description="Disordered" evidence="1">
    <location>
        <begin position="895"/>
        <end position="941"/>
    </location>
</feature>
<comment type="caution">
    <text evidence="3">The sequence shown here is derived from an EMBL/GenBank/DDBJ whole genome shotgun (WGS) entry which is preliminary data.</text>
</comment>
<feature type="region of interest" description="Disordered" evidence="1">
    <location>
        <begin position="796"/>
        <end position="839"/>
    </location>
</feature>
<feature type="region of interest" description="Disordered" evidence="1">
    <location>
        <begin position="88"/>
        <end position="109"/>
    </location>
</feature>
<proteinExistence type="predicted"/>
<dbReference type="AlphaFoldDB" id="A0AAD7MED0"/>
<dbReference type="SUPFAM" id="SSF54160">
    <property type="entry name" value="Chromo domain-like"/>
    <property type="match status" value="1"/>
</dbReference>